<evidence type="ECO:0000256" key="11">
    <source>
        <dbReference type="ARBA" id="ARBA00023237"/>
    </source>
</evidence>
<dbReference type="Gene3D" id="2.40.170.20">
    <property type="entry name" value="TonB-dependent receptor, beta-barrel domain"/>
    <property type="match status" value="1"/>
</dbReference>
<dbReference type="Proteomes" id="UP000298337">
    <property type="component" value="Unassembled WGS sequence"/>
</dbReference>
<accession>A0A4Z0P022</accession>
<keyword evidence="6 14" id="KW-0732">Signal</keyword>
<keyword evidence="3 12" id="KW-1134">Transmembrane beta strand</keyword>
<feature type="domain" description="TonB-dependent receptor plug" evidence="16">
    <location>
        <begin position="114"/>
        <end position="239"/>
    </location>
</feature>
<evidence type="ECO:0000256" key="7">
    <source>
        <dbReference type="ARBA" id="ARBA00023004"/>
    </source>
</evidence>
<dbReference type="InterPro" id="IPR023996">
    <property type="entry name" value="TonB-dep_OMP_SusC/RagA"/>
</dbReference>
<dbReference type="PANTHER" id="PTHR32552">
    <property type="entry name" value="FERRICHROME IRON RECEPTOR-RELATED"/>
    <property type="match status" value="1"/>
</dbReference>
<dbReference type="Pfam" id="PF07715">
    <property type="entry name" value="Plug"/>
    <property type="match status" value="1"/>
</dbReference>
<feature type="chain" id="PRO_5021393534" evidence="14">
    <location>
        <begin position="20"/>
        <end position="1071"/>
    </location>
</feature>
<evidence type="ECO:0000256" key="9">
    <source>
        <dbReference type="ARBA" id="ARBA00023077"/>
    </source>
</evidence>
<keyword evidence="9 13" id="KW-0798">TonB box</keyword>
<organism evidence="17 18">
    <name type="scientific">Hymenobacter fodinae</name>
    <dbReference type="NCBI Taxonomy" id="2510796"/>
    <lineage>
        <taxon>Bacteria</taxon>
        <taxon>Pseudomonadati</taxon>
        <taxon>Bacteroidota</taxon>
        <taxon>Cytophagia</taxon>
        <taxon>Cytophagales</taxon>
        <taxon>Hymenobacteraceae</taxon>
        <taxon>Hymenobacter</taxon>
    </lineage>
</organism>
<evidence type="ECO:0000259" key="15">
    <source>
        <dbReference type="Pfam" id="PF00593"/>
    </source>
</evidence>
<keyword evidence="2 12" id="KW-0813">Transport</keyword>
<comment type="caution">
    <text evidence="17">The sequence shown here is derived from an EMBL/GenBank/DDBJ whole genome shotgun (WGS) entry which is preliminary data.</text>
</comment>
<dbReference type="InterPro" id="IPR039426">
    <property type="entry name" value="TonB-dep_rcpt-like"/>
</dbReference>
<evidence type="ECO:0000256" key="10">
    <source>
        <dbReference type="ARBA" id="ARBA00023136"/>
    </source>
</evidence>
<evidence type="ECO:0000256" key="6">
    <source>
        <dbReference type="ARBA" id="ARBA00022729"/>
    </source>
</evidence>
<dbReference type="GO" id="GO:0009279">
    <property type="term" value="C:cell outer membrane"/>
    <property type="evidence" value="ECO:0007669"/>
    <property type="project" value="UniProtKB-SubCell"/>
</dbReference>
<dbReference type="Pfam" id="PF00593">
    <property type="entry name" value="TonB_dep_Rec_b-barrel"/>
    <property type="match status" value="1"/>
</dbReference>
<dbReference type="InterPro" id="IPR037066">
    <property type="entry name" value="Plug_dom_sf"/>
</dbReference>
<comment type="similarity">
    <text evidence="12 13">Belongs to the TonB-dependent receptor family.</text>
</comment>
<sequence length="1071" mass="117032">MRASLLIAFSPWLSVSAFAQKLTGQVVDNGSSEPIPGAAVQVKRTQAGTLTNATGTFTLTNLQPGDTLVFSSLGYQAQKIQYTGQPNLTVELVAGLALNEVVVTALGLERNAQTLGYAVQKVEGRQVSEVKAANFLDNLAGKVAGVMVTAGSTGVGSSSRITIRGESSFTNTNPLFVVDGVVINNATVVNRVNDDANGFQEIDFGNGAMEVNSDDVASVSVLKGPSAAALYGTRASNGVILITTKDGSGAGKGIGVSFNSTFYAERPFQLPRFQNTYGQGNSGAFRYGNGLGGGVNDNISYSYGPRLDAGLLIPQYDSPVTLPDGRVVRGADTGLYSGQPITPTPFVAHPNNLRDFYRTGRTAINNLAVAGDYEKGSYRLSFTDLRSESTIPGVDLKRKTLAARLQFDPVRRLKFSSSLNYINSSSDNRPATKYGSENTNYALSAWLGRQTDINPMKQYWQPGLEDIQQFSYNYTFFDNPYFTLYENRNSFTRDRLIGNVALTAELANSLTLLVRSGMDYSNEKRQFRRAFSSNRFKNGAYAENAVFFREVNTDFLLNYARSLGPVSLDVSAGGNRMDQLASFDQYQALTLAQPGVFKLTNAASPVEVYQQSGRKRINSLYVLAKLGYKDLVFVDITGRNDWSSALATPTSTANTSFFYPSVSASWVLSNQFRLPAVVSFAKVRASVANVGNDTGPYQTAGVFTARNPVFSQPAFSEQSTIANTNLKPESSTSLEAGADVRFLNDRLGFDLTYYDARTRNQILSLPIANSTGYSERVINGGEVRSRGIEAVVNATPVQTNRFRWNVSLNFSRNQTTVVSLPEEAGTLTLGYNRIYDNVNQTVWYQVRQGDRMGDVWGTGYLRSPQGEFIVGSNGQYIADNTLKKLGNYNPDFMLGLANQFSYRNWNAGFLLDWRQGGLLVSRTLALAGVAGQLIETADRPEGGIVAPGVVNTGTADNPNYQPNTRAIPAETYYRMYYDRNHEENNTYDASYVKLREVTIGYSVPETAWLAKKLRAQRLSVALVGRNLLALSHIPHFDPEQTSFQQNQLQTGVEDMSYPTTRNVGVKLSANF</sequence>
<evidence type="ECO:0000256" key="13">
    <source>
        <dbReference type="RuleBase" id="RU003357"/>
    </source>
</evidence>
<keyword evidence="11 12" id="KW-0998">Cell outer membrane</keyword>
<keyword evidence="18" id="KW-1185">Reference proteome</keyword>
<dbReference type="NCBIfam" id="TIGR04057">
    <property type="entry name" value="SusC_RagA_signa"/>
    <property type="match status" value="1"/>
</dbReference>
<dbReference type="Gene3D" id="2.60.40.1120">
    <property type="entry name" value="Carboxypeptidase-like, regulatory domain"/>
    <property type="match status" value="1"/>
</dbReference>
<dbReference type="InterPro" id="IPR000531">
    <property type="entry name" value="Beta-barrel_TonB"/>
</dbReference>
<dbReference type="PROSITE" id="PS52016">
    <property type="entry name" value="TONB_DEPENDENT_REC_3"/>
    <property type="match status" value="1"/>
</dbReference>
<keyword evidence="7" id="KW-0408">Iron</keyword>
<dbReference type="InterPro" id="IPR023997">
    <property type="entry name" value="TonB-dep_OMP_SusC/RagA_CS"/>
</dbReference>
<keyword evidence="5 12" id="KW-0812">Transmembrane</keyword>
<evidence type="ECO:0000259" key="16">
    <source>
        <dbReference type="Pfam" id="PF07715"/>
    </source>
</evidence>
<dbReference type="InterPro" id="IPR012910">
    <property type="entry name" value="Plug_dom"/>
</dbReference>
<evidence type="ECO:0000256" key="3">
    <source>
        <dbReference type="ARBA" id="ARBA00022452"/>
    </source>
</evidence>
<dbReference type="NCBIfam" id="TIGR04056">
    <property type="entry name" value="OMP_RagA_SusC"/>
    <property type="match status" value="1"/>
</dbReference>
<dbReference type="AlphaFoldDB" id="A0A4Z0P022"/>
<keyword evidence="10 12" id="KW-0472">Membrane</keyword>
<dbReference type="GO" id="GO:0015344">
    <property type="term" value="F:siderophore uptake transmembrane transporter activity"/>
    <property type="evidence" value="ECO:0007669"/>
    <property type="project" value="TreeGrafter"/>
</dbReference>
<evidence type="ECO:0000313" key="18">
    <source>
        <dbReference type="Proteomes" id="UP000298337"/>
    </source>
</evidence>
<evidence type="ECO:0000256" key="12">
    <source>
        <dbReference type="PROSITE-ProRule" id="PRU01360"/>
    </source>
</evidence>
<evidence type="ECO:0000256" key="1">
    <source>
        <dbReference type="ARBA" id="ARBA00004571"/>
    </source>
</evidence>
<dbReference type="SUPFAM" id="SSF56935">
    <property type="entry name" value="Porins"/>
    <property type="match status" value="1"/>
</dbReference>
<dbReference type="InterPro" id="IPR036942">
    <property type="entry name" value="Beta-barrel_TonB_sf"/>
</dbReference>
<dbReference type="SUPFAM" id="SSF49464">
    <property type="entry name" value="Carboxypeptidase regulatory domain-like"/>
    <property type="match status" value="1"/>
</dbReference>
<dbReference type="Gene3D" id="2.170.130.10">
    <property type="entry name" value="TonB-dependent receptor, plug domain"/>
    <property type="match status" value="1"/>
</dbReference>
<name>A0A4Z0P022_9BACT</name>
<dbReference type="Pfam" id="PF13715">
    <property type="entry name" value="CarbopepD_reg_2"/>
    <property type="match status" value="1"/>
</dbReference>
<reference evidence="17 18" key="1">
    <citation type="submission" date="2019-04" db="EMBL/GenBank/DDBJ databases">
        <authorList>
            <person name="Feng G."/>
            <person name="Zhang J."/>
            <person name="Zhu H."/>
        </authorList>
    </citation>
    <scope>NUCLEOTIDE SEQUENCE [LARGE SCALE GENOMIC DNA]</scope>
    <source>
        <strain evidence="17 18">92R-1</strain>
    </source>
</reference>
<evidence type="ECO:0000313" key="17">
    <source>
        <dbReference type="EMBL" id="TGE03733.1"/>
    </source>
</evidence>
<proteinExistence type="inferred from homology"/>
<keyword evidence="4" id="KW-0410">Iron transport</keyword>
<evidence type="ECO:0000256" key="2">
    <source>
        <dbReference type="ARBA" id="ARBA00022448"/>
    </source>
</evidence>
<comment type="subcellular location">
    <subcellularLocation>
        <location evidence="1 12">Cell outer membrane</location>
        <topology evidence="1 12">Multi-pass membrane protein</topology>
    </subcellularLocation>
</comment>
<feature type="signal peptide" evidence="14">
    <location>
        <begin position="1"/>
        <end position="19"/>
    </location>
</feature>
<dbReference type="OrthoDB" id="9768177at2"/>
<evidence type="ECO:0000256" key="4">
    <source>
        <dbReference type="ARBA" id="ARBA00022496"/>
    </source>
</evidence>
<dbReference type="PANTHER" id="PTHR32552:SF68">
    <property type="entry name" value="FERRICHROME OUTER MEMBRANE TRANSPORTER_PHAGE RECEPTOR"/>
    <property type="match status" value="1"/>
</dbReference>
<keyword evidence="8" id="KW-0406">Ion transport</keyword>
<dbReference type="EMBL" id="SRLA01000007">
    <property type="protein sequence ID" value="TGE03733.1"/>
    <property type="molecule type" value="Genomic_DNA"/>
</dbReference>
<protein>
    <submittedName>
        <fullName evidence="17">SusC/RagA family TonB-linked outer membrane protein</fullName>
    </submittedName>
</protein>
<evidence type="ECO:0000256" key="14">
    <source>
        <dbReference type="SAM" id="SignalP"/>
    </source>
</evidence>
<feature type="domain" description="TonB-dependent receptor-like beta-barrel" evidence="15">
    <location>
        <begin position="470"/>
        <end position="859"/>
    </location>
</feature>
<evidence type="ECO:0000256" key="5">
    <source>
        <dbReference type="ARBA" id="ARBA00022692"/>
    </source>
</evidence>
<evidence type="ECO:0000256" key="8">
    <source>
        <dbReference type="ARBA" id="ARBA00023065"/>
    </source>
</evidence>
<dbReference type="InterPro" id="IPR008969">
    <property type="entry name" value="CarboxyPept-like_regulatory"/>
</dbReference>
<gene>
    <name evidence="17" type="ORF">EU556_24280</name>
</gene>